<dbReference type="RefSeq" id="YP_009289553.1">
    <property type="nucleotide sequence ID" value="NC_031095.1"/>
</dbReference>
<sequence length="220" mass="25408">MNIVYWFTFTDRVKNKTPPYYYIGSKHDCTFVNGVIFDNRNIEYWSSCEQERFLNAISLQKPDVKILHVCDNALDEEEFYHKHYDVAKSELFYNLSTASGKFGGSGENAPRFGKKNSEHHRKRISELLADVPKTEEHKKLISSGLHRYYENGDKINNIRGKQVLKTWSDGAKKRHQTQPHPCGMKGKTMPRKNCPVCGKSISVNVIARHTNNCLNKIKVK</sequence>
<proteinExistence type="predicted"/>
<dbReference type="GeneID" id="29080664"/>
<protein>
    <submittedName>
        <fullName evidence="1">Homing endonuclease</fullName>
    </submittedName>
</protein>
<gene>
    <name evidence="1" type="ORF">PKO111_152</name>
</gene>
<keyword evidence="2" id="KW-1185">Reference proteome</keyword>
<keyword evidence="1" id="KW-0255">Endonuclease</keyword>
<evidence type="ECO:0000313" key="2">
    <source>
        <dbReference type="Proteomes" id="UP000202948"/>
    </source>
</evidence>
<dbReference type="EMBL" id="KR269720">
    <property type="protein sequence ID" value="AKJ73228.1"/>
    <property type="molecule type" value="Genomic_DNA"/>
</dbReference>
<dbReference type="GO" id="GO:0004519">
    <property type="term" value="F:endonuclease activity"/>
    <property type="evidence" value="ECO:0007669"/>
    <property type="project" value="UniProtKB-KW"/>
</dbReference>
<keyword evidence="1" id="KW-0378">Hydrolase</keyword>
<dbReference type="Proteomes" id="UP000202948">
    <property type="component" value="Segment"/>
</dbReference>
<keyword evidence="1" id="KW-0540">Nuclease</keyword>
<organism evidence="1 2">
    <name type="scientific">Klebsiella phage PKO111</name>
    <dbReference type="NCBI Taxonomy" id="1654928"/>
    <lineage>
        <taxon>Viruses</taxon>
        <taxon>Duplodnaviria</taxon>
        <taxon>Heunggongvirae</taxon>
        <taxon>Uroviricota</taxon>
        <taxon>Caudoviricetes</taxon>
        <taxon>Pantevenvirales</taxon>
        <taxon>Straboviridae</taxon>
        <taxon>Tevenvirinae</taxon>
        <taxon>Jiaodavirus</taxon>
        <taxon>Jiaodavirus pko111</taxon>
    </lineage>
</organism>
<evidence type="ECO:0000313" key="1">
    <source>
        <dbReference type="EMBL" id="AKJ73228.1"/>
    </source>
</evidence>
<reference evidence="1 2" key="1">
    <citation type="submission" date="2015-04" db="EMBL/GenBank/DDBJ databases">
        <title>Complete Genome Sequence of K. oxytoca Bacteriophage PKO111.</title>
        <authorList>
            <person name="Lee J.-H."/>
            <person name="Park E.-A."/>
            <person name="Lee D.-H."/>
        </authorList>
    </citation>
    <scope>NUCLEOTIDE SEQUENCE [LARGE SCALE GENOMIC DNA]</scope>
</reference>
<name>A0A159B806_9CAUD</name>
<dbReference type="KEGG" id="vg:29080664"/>
<accession>A0A159B806</accession>